<sequence length="108" mass="12109">MKISNVTKQRFNDLMSSRTKVTTLLSMGSLPFEEIVSKLYRGTIFLVMSSGICFVLLLLSDIITLKLSKVKRSHSVHWFSNALKRYEKRCGVVSAGNGHKVLTSCVVK</sequence>
<accession>A0A1J1ITT9</accession>
<protein>
    <submittedName>
        <fullName evidence="2">CLUMA_CG016671, isoform A</fullName>
    </submittedName>
</protein>
<organism evidence="2 3">
    <name type="scientific">Clunio marinus</name>
    <dbReference type="NCBI Taxonomy" id="568069"/>
    <lineage>
        <taxon>Eukaryota</taxon>
        <taxon>Metazoa</taxon>
        <taxon>Ecdysozoa</taxon>
        <taxon>Arthropoda</taxon>
        <taxon>Hexapoda</taxon>
        <taxon>Insecta</taxon>
        <taxon>Pterygota</taxon>
        <taxon>Neoptera</taxon>
        <taxon>Endopterygota</taxon>
        <taxon>Diptera</taxon>
        <taxon>Nematocera</taxon>
        <taxon>Chironomoidea</taxon>
        <taxon>Chironomidae</taxon>
        <taxon>Clunio</taxon>
    </lineage>
</organism>
<evidence type="ECO:0000256" key="1">
    <source>
        <dbReference type="SAM" id="Phobius"/>
    </source>
</evidence>
<dbReference type="EMBL" id="CVRI01000059">
    <property type="protein sequence ID" value="CRL03130.1"/>
    <property type="molecule type" value="Genomic_DNA"/>
</dbReference>
<keyword evidence="1" id="KW-1133">Transmembrane helix</keyword>
<keyword evidence="1" id="KW-0472">Membrane</keyword>
<evidence type="ECO:0000313" key="2">
    <source>
        <dbReference type="EMBL" id="CRL03130.1"/>
    </source>
</evidence>
<keyword evidence="3" id="KW-1185">Reference proteome</keyword>
<keyword evidence="1" id="KW-0812">Transmembrane</keyword>
<gene>
    <name evidence="2" type="ORF">CLUMA_CG016671</name>
</gene>
<feature type="transmembrane region" description="Helical" evidence="1">
    <location>
        <begin position="39"/>
        <end position="59"/>
    </location>
</feature>
<dbReference type="Proteomes" id="UP000183832">
    <property type="component" value="Unassembled WGS sequence"/>
</dbReference>
<reference evidence="2 3" key="1">
    <citation type="submission" date="2015-04" db="EMBL/GenBank/DDBJ databases">
        <authorList>
            <person name="Syromyatnikov M.Y."/>
            <person name="Popov V.N."/>
        </authorList>
    </citation>
    <scope>NUCLEOTIDE SEQUENCE [LARGE SCALE GENOMIC DNA]</scope>
</reference>
<name>A0A1J1ITT9_9DIPT</name>
<evidence type="ECO:0000313" key="3">
    <source>
        <dbReference type="Proteomes" id="UP000183832"/>
    </source>
</evidence>
<dbReference type="AlphaFoldDB" id="A0A1J1ITT9"/>
<proteinExistence type="predicted"/>